<accession>A0ABM7XA00</accession>
<evidence type="ECO:0000313" key="4">
    <source>
        <dbReference type="Proteomes" id="UP001162734"/>
    </source>
</evidence>
<organism evidence="3 4">
    <name type="scientific">Anaeromyxobacter paludicola</name>
    <dbReference type="NCBI Taxonomy" id="2918171"/>
    <lineage>
        <taxon>Bacteria</taxon>
        <taxon>Pseudomonadati</taxon>
        <taxon>Myxococcota</taxon>
        <taxon>Myxococcia</taxon>
        <taxon>Myxococcales</taxon>
        <taxon>Cystobacterineae</taxon>
        <taxon>Anaeromyxobacteraceae</taxon>
        <taxon>Anaeromyxobacter</taxon>
    </lineage>
</organism>
<sequence>MDLDPRPRLVPLEPRLVQLEDGTQGVVLRDPTGVLTQSALVSPGAYLVLAHLDGTRTLPEVERALALQGRPVPLPDIVTLVRRLEESGLVHGPAHEALRRRALEAFRALPARPASCAGGAYPEEPEALRAFLDGFLSEAADPPGRPSPALPARRGGSAPEAPPESISQRAPRSTLSRDAGEGRGGGGPANGDVRLLVAPHIDLHRGGAAYGHAYRALAASDAELFVVFGTAHATPPHLFTLTRLDYDTPLGPVPTDRELAGALAEELGEEELFADELCHRQEHSCEFQLLWLRHLFPDRPIRALPVLCSSISHLDDPDGETRAFLDALARAVRGRRVCYVAGADLAHVGPMYGDEAAPTPEALAGLAAEDRRTLAFLERGDPGGFHRDATLDDARRRLCGVAPIYAAMRAAGAGARLIHYGQWSDGTDSVSFAAAAG</sequence>
<evidence type="ECO:0000313" key="3">
    <source>
        <dbReference type="EMBL" id="BDG08677.1"/>
    </source>
</evidence>
<dbReference type="Proteomes" id="UP001162734">
    <property type="component" value="Chromosome"/>
</dbReference>
<dbReference type="Pfam" id="PF01875">
    <property type="entry name" value="Memo"/>
    <property type="match status" value="1"/>
</dbReference>
<feature type="compositionally biased region" description="Polar residues" evidence="2">
    <location>
        <begin position="165"/>
        <end position="176"/>
    </location>
</feature>
<reference evidence="4" key="1">
    <citation type="journal article" date="2022" name="Int. J. Syst. Evol. Microbiol.">
        <title>Anaeromyxobacter oryzae sp. nov., Anaeromyxobacter diazotrophicus sp. nov. and Anaeromyxobacter paludicola sp. nov., isolated from paddy soils.</title>
        <authorList>
            <person name="Itoh H."/>
            <person name="Xu Z."/>
            <person name="Mise K."/>
            <person name="Masuda Y."/>
            <person name="Ushijima N."/>
            <person name="Hayakawa C."/>
            <person name="Shiratori Y."/>
            <person name="Senoo K."/>
        </authorList>
    </citation>
    <scope>NUCLEOTIDE SEQUENCE [LARGE SCALE GENOMIC DNA]</scope>
    <source>
        <strain evidence="4">Red630</strain>
    </source>
</reference>
<dbReference type="CDD" id="cd07361">
    <property type="entry name" value="MEMO_like"/>
    <property type="match status" value="1"/>
</dbReference>
<evidence type="ECO:0008006" key="5">
    <source>
        <dbReference type="Google" id="ProtNLM"/>
    </source>
</evidence>
<keyword evidence="4" id="KW-1185">Reference proteome</keyword>
<dbReference type="PANTHER" id="PTHR11060">
    <property type="entry name" value="PROTEIN MEMO1"/>
    <property type="match status" value="1"/>
</dbReference>
<proteinExistence type="inferred from homology"/>
<dbReference type="InterPro" id="IPR002737">
    <property type="entry name" value="MEMO1_fam"/>
</dbReference>
<comment type="similarity">
    <text evidence="1">Belongs to the MEMO1 family.</text>
</comment>
<dbReference type="NCBIfam" id="TIGR04336">
    <property type="entry name" value="AmmeMemoSam_B"/>
    <property type="match status" value="1"/>
</dbReference>
<evidence type="ECO:0000256" key="1">
    <source>
        <dbReference type="ARBA" id="ARBA00006315"/>
    </source>
</evidence>
<dbReference type="PANTHER" id="PTHR11060:SF0">
    <property type="entry name" value="PROTEIN MEMO1"/>
    <property type="match status" value="1"/>
</dbReference>
<name>A0ABM7XA00_9BACT</name>
<dbReference type="RefSeq" id="WP_248345865.1">
    <property type="nucleotide sequence ID" value="NZ_AP025592.1"/>
</dbReference>
<dbReference type="Gene3D" id="3.40.830.10">
    <property type="entry name" value="LigB-like"/>
    <property type="match status" value="1"/>
</dbReference>
<dbReference type="EMBL" id="AP025592">
    <property type="protein sequence ID" value="BDG08677.1"/>
    <property type="molecule type" value="Genomic_DNA"/>
</dbReference>
<protein>
    <recommendedName>
        <fullName evidence="5">AmmeMemoRadiSam system protein B</fullName>
    </recommendedName>
</protein>
<feature type="region of interest" description="Disordered" evidence="2">
    <location>
        <begin position="140"/>
        <end position="191"/>
    </location>
</feature>
<gene>
    <name evidence="3" type="ORF">AMPC_17900</name>
</gene>
<evidence type="ECO:0000256" key="2">
    <source>
        <dbReference type="SAM" id="MobiDB-lite"/>
    </source>
</evidence>